<comment type="function">
    <text evidence="10">The phosphoenolpyruvate-dependent sugar phosphotransferase system (sugar PTS), a major carbohydrate active transport system, catalyzes the phosphorylation of incoming sugar substrates concomitantly with their translocation across the cell membrane. The enzyme II UlaABC PTS system is involved in ascorbate transport.</text>
</comment>
<keyword evidence="6" id="KW-0598">Phosphotransferase system</keyword>
<reference evidence="15" key="1">
    <citation type="submission" date="2022-02" db="EMBL/GenBank/DDBJ databases">
        <authorList>
            <person name="Lee M."/>
            <person name="Kim S.-J."/>
            <person name="Jung M.-Y."/>
        </authorList>
    </citation>
    <scope>NUCLEOTIDE SEQUENCE</scope>
    <source>
        <strain evidence="15">JHP9</strain>
    </source>
</reference>
<feature type="transmembrane region" description="Helical" evidence="14">
    <location>
        <begin position="156"/>
        <end position="178"/>
    </location>
</feature>
<feature type="transmembrane region" description="Helical" evidence="14">
    <location>
        <begin position="12"/>
        <end position="36"/>
    </location>
</feature>
<protein>
    <recommendedName>
        <fullName evidence="12">Ascorbate-specific PTS system EIIC component</fullName>
    </recommendedName>
    <alternativeName>
        <fullName evidence="13">Ascorbate-specific permease IIC component UlaA</fullName>
    </alternativeName>
</protein>
<evidence type="ECO:0000256" key="4">
    <source>
        <dbReference type="ARBA" id="ARBA00022475"/>
    </source>
</evidence>
<keyword evidence="16" id="KW-1185">Reference proteome</keyword>
<feature type="transmembrane region" description="Helical" evidence="14">
    <location>
        <begin position="337"/>
        <end position="359"/>
    </location>
</feature>
<evidence type="ECO:0000313" key="15">
    <source>
        <dbReference type="EMBL" id="MCL6422932.1"/>
    </source>
</evidence>
<keyword evidence="7 14" id="KW-0812">Transmembrane</keyword>
<evidence type="ECO:0000256" key="10">
    <source>
        <dbReference type="ARBA" id="ARBA00037387"/>
    </source>
</evidence>
<feature type="transmembrane region" description="Helical" evidence="14">
    <location>
        <begin position="394"/>
        <end position="413"/>
    </location>
</feature>
<keyword evidence="8 14" id="KW-1133">Transmembrane helix</keyword>
<keyword evidence="5" id="KW-0762">Sugar transport</keyword>
<dbReference type="InterPro" id="IPR004703">
    <property type="entry name" value="PTS_sugar-sp_permease"/>
</dbReference>
<feature type="transmembrane region" description="Helical" evidence="14">
    <location>
        <begin position="57"/>
        <end position="74"/>
    </location>
</feature>
<comment type="caution">
    <text evidence="15">The sequence shown here is derived from an EMBL/GenBank/DDBJ whole genome shotgun (WGS) entry which is preliminary data.</text>
</comment>
<comment type="subunit">
    <text evidence="2">Homodimer.</text>
</comment>
<dbReference type="PANTHER" id="PTHR33843:SF4">
    <property type="entry name" value="ASCORBATE-SPECIFIC PTS SYSTEM EIIC COMPONENT"/>
    <property type="match status" value="1"/>
</dbReference>
<dbReference type="RefSeq" id="WP_249737040.1">
    <property type="nucleotide sequence ID" value="NZ_JAKNCJ010000002.1"/>
</dbReference>
<keyword evidence="3" id="KW-0813">Transport</keyword>
<accession>A0ABT0QZ47</accession>
<feature type="transmembrane region" description="Helical" evidence="14">
    <location>
        <begin position="449"/>
        <end position="468"/>
    </location>
</feature>
<feature type="transmembrane region" description="Helical" evidence="14">
    <location>
        <begin position="366"/>
        <end position="388"/>
    </location>
</feature>
<evidence type="ECO:0000256" key="13">
    <source>
        <dbReference type="ARBA" id="ARBA00042859"/>
    </source>
</evidence>
<evidence type="ECO:0000256" key="1">
    <source>
        <dbReference type="ARBA" id="ARBA00004651"/>
    </source>
</evidence>
<evidence type="ECO:0000313" key="16">
    <source>
        <dbReference type="Proteomes" id="UP001203761"/>
    </source>
</evidence>
<keyword evidence="4" id="KW-1003">Cell membrane</keyword>
<gene>
    <name evidence="15" type="ORF">Bequi_05940</name>
</gene>
<dbReference type="EMBL" id="JAKNCJ010000002">
    <property type="protein sequence ID" value="MCL6422932.1"/>
    <property type="molecule type" value="Genomic_DNA"/>
</dbReference>
<evidence type="ECO:0000256" key="7">
    <source>
        <dbReference type="ARBA" id="ARBA00022692"/>
    </source>
</evidence>
<organism evidence="15 16">
    <name type="scientific">Brachybacterium equifaecis</name>
    <dbReference type="NCBI Taxonomy" id="2910770"/>
    <lineage>
        <taxon>Bacteria</taxon>
        <taxon>Bacillati</taxon>
        <taxon>Actinomycetota</taxon>
        <taxon>Actinomycetes</taxon>
        <taxon>Micrococcales</taxon>
        <taxon>Dermabacteraceae</taxon>
        <taxon>Brachybacterium</taxon>
    </lineage>
</organism>
<evidence type="ECO:0000256" key="8">
    <source>
        <dbReference type="ARBA" id="ARBA00022989"/>
    </source>
</evidence>
<feature type="transmembrane region" description="Helical" evidence="14">
    <location>
        <begin position="190"/>
        <end position="211"/>
    </location>
</feature>
<evidence type="ECO:0000256" key="6">
    <source>
        <dbReference type="ARBA" id="ARBA00022683"/>
    </source>
</evidence>
<dbReference type="Proteomes" id="UP001203761">
    <property type="component" value="Unassembled WGS sequence"/>
</dbReference>
<evidence type="ECO:0000256" key="14">
    <source>
        <dbReference type="SAM" id="Phobius"/>
    </source>
</evidence>
<proteinExistence type="inferred from homology"/>
<evidence type="ECO:0000256" key="9">
    <source>
        <dbReference type="ARBA" id="ARBA00023136"/>
    </source>
</evidence>
<comment type="similarity">
    <text evidence="11">Belongs to the UlaA family.</text>
</comment>
<keyword evidence="9 14" id="KW-0472">Membrane</keyword>
<feature type="transmembrane region" description="Helical" evidence="14">
    <location>
        <begin position="231"/>
        <end position="253"/>
    </location>
</feature>
<name>A0ABT0QZ47_9MICO</name>
<feature type="transmembrane region" description="Helical" evidence="14">
    <location>
        <begin position="130"/>
        <end position="150"/>
    </location>
</feature>
<comment type="subcellular location">
    <subcellularLocation>
        <location evidence="1">Cell membrane</location>
        <topology evidence="1">Multi-pass membrane protein</topology>
    </subcellularLocation>
</comment>
<evidence type="ECO:0000256" key="12">
    <source>
        <dbReference type="ARBA" id="ARBA00039702"/>
    </source>
</evidence>
<evidence type="ECO:0000256" key="3">
    <source>
        <dbReference type="ARBA" id="ARBA00022448"/>
    </source>
</evidence>
<dbReference type="InterPro" id="IPR051562">
    <property type="entry name" value="Ascorbate-PTS_EIIC"/>
</dbReference>
<feature type="transmembrane region" description="Helical" evidence="14">
    <location>
        <begin position="274"/>
        <end position="297"/>
    </location>
</feature>
<sequence length="502" mass="51641">MESARTTFYEVLPYALAILDAFFSFPALLIALVALAGLLLQRASTGEVVRGALKTELGYLLLVVGLGLLAYALVPMNLMLEGALGVPGIVPDSAAMLQDIQDFEWTLMPALTFGGFAVALVLARLTPLRYVPVSGTQVLLLAALVTLVIGDRRVGSGVSTLVGCVLVGIMLVAVPALVQPFVRKATGGTPVAISHAGSAGMIVAGLVGRLVDPRGRSRATDTASDAEDVDATQNTVFVTFAVGTVLGLGLAIASLLRVGEPEAFRVFEATPKEWLGYLMLAGLHGMMLGVGILAAYLGGHLLLGSLVPAFRGIADRAFPGAVPAMDAPILFPFAPNAMLIGFLSSLAGGIATALALAASGVTMGPWIVLPSLVAHLFTGGAAGVIGNATGGRRGAVAGAFVSGILVALLPLLLVSTLRIPGWMDIPFADTDLAWLGALLSLSALDDPMISTLVLLAIGAALLGVAILVQRRIVDAGWDPAPRRKADDAVEVKIIEEKGRARG</sequence>
<dbReference type="Pfam" id="PF03611">
    <property type="entry name" value="EIIC-GAT"/>
    <property type="match status" value="1"/>
</dbReference>
<dbReference type="PANTHER" id="PTHR33843">
    <property type="entry name" value="ASCORBATE-SPECIFIC PTS SYSTEM EIIC COMPONENT"/>
    <property type="match status" value="1"/>
</dbReference>
<evidence type="ECO:0000256" key="5">
    <source>
        <dbReference type="ARBA" id="ARBA00022597"/>
    </source>
</evidence>
<evidence type="ECO:0000256" key="11">
    <source>
        <dbReference type="ARBA" id="ARBA00038218"/>
    </source>
</evidence>
<evidence type="ECO:0000256" key="2">
    <source>
        <dbReference type="ARBA" id="ARBA00011738"/>
    </source>
</evidence>